<organism evidence="6 7">
    <name type="scientific">Naematelia encephala</name>
    <dbReference type="NCBI Taxonomy" id="71784"/>
    <lineage>
        <taxon>Eukaryota</taxon>
        <taxon>Fungi</taxon>
        <taxon>Dikarya</taxon>
        <taxon>Basidiomycota</taxon>
        <taxon>Agaricomycotina</taxon>
        <taxon>Tremellomycetes</taxon>
        <taxon>Tremellales</taxon>
        <taxon>Naemateliaceae</taxon>
        <taxon>Naematelia</taxon>
    </lineage>
</organism>
<dbReference type="AlphaFoldDB" id="A0A1Y2AM64"/>
<keyword evidence="4 5" id="KW-0472">Membrane</keyword>
<dbReference type="GO" id="GO:0055085">
    <property type="term" value="P:transmembrane transport"/>
    <property type="evidence" value="ECO:0007669"/>
    <property type="project" value="InterPro"/>
</dbReference>
<evidence type="ECO:0000256" key="2">
    <source>
        <dbReference type="ARBA" id="ARBA00022692"/>
    </source>
</evidence>
<evidence type="ECO:0000313" key="7">
    <source>
        <dbReference type="Proteomes" id="UP000193986"/>
    </source>
</evidence>
<dbReference type="STRING" id="71784.A0A1Y2AM64"/>
<proteinExistence type="predicted"/>
<accession>A0A1Y2AM64</accession>
<feature type="transmembrane region" description="Helical" evidence="5">
    <location>
        <begin position="250"/>
        <end position="270"/>
    </location>
</feature>
<dbReference type="InterPro" id="IPR040254">
    <property type="entry name" value="Ecm3-like"/>
</dbReference>
<name>A0A1Y2AM64_9TREE</name>
<dbReference type="GO" id="GO:0016020">
    <property type="term" value="C:membrane"/>
    <property type="evidence" value="ECO:0007669"/>
    <property type="project" value="UniProtKB-SubCell"/>
</dbReference>
<dbReference type="OrthoDB" id="191139at2759"/>
<feature type="transmembrane region" description="Helical" evidence="5">
    <location>
        <begin position="388"/>
        <end position="411"/>
    </location>
</feature>
<comment type="caution">
    <text evidence="6">The sequence shown here is derived from an EMBL/GenBank/DDBJ whole genome shotgun (WGS) entry which is preliminary data.</text>
</comment>
<evidence type="ECO:0000313" key="6">
    <source>
        <dbReference type="EMBL" id="ORY23035.1"/>
    </source>
</evidence>
<evidence type="ECO:0000256" key="1">
    <source>
        <dbReference type="ARBA" id="ARBA00004141"/>
    </source>
</evidence>
<dbReference type="EMBL" id="MCFC01000084">
    <property type="protein sequence ID" value="ORY23035.1"/>
    <property type="molecule type" value="Genomic_DNA"/>
</dbReference>
<reference evidence="6 7" key="1">
    <citation type="submission" date="2016-07" db="EMBL/GenBank/DDBJ databases">
        <title>Pervasive Adenine N6-methylation of Active Genes in Fungi.</title>
        <authorList>
            <consortium name="DOE Joint Genome Institute"/>
            <person name="Mondo S.J."/>
            <person name="Dannebaum R.O."/>
            <person name="Kuo R.C."/>
            <person name="Labutti K."/>
            <person name="Haridas S."/>
            <person name="Kuo A."/>
            <person name="Salamov A."/>
            <person name="Ahrendt S.R."/>
            <person name="Lipzen A."/>
            <person name="Sullivan W."/>
            <person name="Andreopoulos W.B."/>
            <person name="Clum A."/>
            <person name="Lindquist E."/>
            <person name="Daum C."/>
            <person name="Ramamoorthy G.K."/>
            <person name="Gryganskyi A."/>
            <person name="Culley D."/>
            <person name="Magnuson J.K."/>
            <person name="James T.Y."/>
            <person name="O'Malley M.A."/>
            <person name="Stajich J.E."/>
            <person name="Spatafora J.W."/>
            <person name="Visel A."/>
            <person name="Grigoriev I.V."/>
        </authorList>
    </citation>
    <scope>NUCLEOTIDE SEQUENCE [LARGE SCALE GENOMIC DNA]</scope>
    <source>
        <strain evidence="6 7">68-887.2</strain>
    </source>
</reference>
<evidence type="ECO:0000256" key="4">
    <source>
        <dbReference type="ARBA" id="ARBA00023136"/>
    </source>
</evidence>
<evidence type="ECO:0000256" key="5">
    <source>
        <dbReference type="SAM" id="Phobius"/>
    </source>
</evidence>
<feature type="transmembrane region" description="Helical" evidence="5">
    <location>
        <begin position="354"/>
        <end position="376"/>
    </location>
</feature>
<dbReference type="PANTHER" id="PTHR31274:SF1">
    <property type="entry name" value="AGL149CP"/>
    <property type="match status" value="1"/>
</dbReference>
<dbReference type="InterPro" id="IPR004776">
    <property type="entry name" value="Mem_transp_PIN-like"/>
</dbReference>
<feature type="transmembrane region" description="Helical" evidence="5">
    <location>
        <begin position="71"/>
        <end position="89"/>
    </location>
</feature>
<keyword evidence="3 5" id="KW-1133">Transmembrane helix</keyword>
<sequence>MSELLQTTLSATGAAVSVILVLAYGYLARRYNFLSQEGENNMSSLSVTIFLPCLLFSEIGPLASWSNLREYWIILVYAVLFQLISWIFGVIGTRLLRCPQWLVPCLIFNNATSLPLLLLKALGANGTLDSLSDGDLDKVLSRGRVYLLINTLVCNLARFSFGPYLMKGEEQTANLHYTLAHSESPYVPTKVAEAVQDATRLPAQELPTSYPNIDLYPAEAESAPLLHKAKVEGWRSWLVIKFIKSSVRGFLNPPTVGGLLAIIAGLIPFVRHTLFSKSSALGPLSQSLSNLGDLYTVLQMFVLGAHLQSKRGSRPPFWPLFYLFTFRFAIMPIISTSVIYGVRKAAGNHILRDPILDFTMAIAPVGPPALTLAAIAEMSHADDETNAAIAQTIVLSYVFTPLISFSVAGALKAVNSLYE</sequence>
<dbReference type="InParanoid" id="A0A1Y2AM64"/>
<keyword evidence="2 5" id="KW-0812">Transmembrane</keyword>
<dbReference type="Proteomes" id="UP000193986">
    <property type="component" value="Unassembled WGS sequence"/>
</dbReference>
<feature type="transmembrane region" description="Helical" evidence="5">
    <location>
        <begin position="320"/>
        <end position="342"/>
    </location>
</feature>
<feature type="transmembrane region" description="Helical" evidence="5">
    <location>
        <begin position="6"/>
        <end position="27"/>
    </location>
</feature>
<dbReference type="Pfam" id="PF03547">
    <property type="entry name" value="Mem_trans"/>
    <property type="match status" value="1"/>
</dbReference>
<gene>
    <name evidence="6" type="ORF">BCR39DRAFT_487427</name>
</gene>
<keyword evidence="7" id="KW-1185">Reference proteome</keyword>
<comment type="subcellular location">
    <subcellularLocation>
        <location evidence="1">Membrane</location>
        <topology evidence="1">Multi-pass membrane protein</topology>
    </subcellularLocation>
</comment>
<dbReference type="PANTHER" id="PTHR31274">
    <property type="entry name" value="PROTEIN ECM3"/>
    <property type="match status" value="1"/>
</dbReference>
<feature type="transmembrane region" description="Helical" evidence="5">
    <location>
        <begin position="47"/>
        <end position="65"/>
    </location>
</feature>
<protein>
    <submittedName>
        <fullName evidence="6">Endoplasmic reticulum protein</fullName>
    </submittedName>
</protein>
<evidence type="ECO:0000256" key="3">
    <source>
        <dbReference type="ARBA" id="ARBA00022989"/>
    </source>
</evidence>